<dbReference type="PROSITE" id="PS00420">
    <property type="entry name" value="SRCR_1"/>
    <property type="match status" value="1"/>
</dbReference>
<keyword evidence="5" id="KW-1185">Reference proteome</keyword>
<evidence type="ECO:0000256" key="1">
    <source>
        <dbReference type="ARBA" id="ARBA00023157"/>
    </source>
</evidence>
<dbReference type="Gene3D" id="3.10.250.10">
    <property type="entry name" value="SRCR-like domain"/>
    <property type="match status" value="3"/>
</dbReference>
<feature type="domain" description="SRCR" evidence="3">
    <location>
        <begin position="171"/>
        <end position="265"/>
    </location>
</feature>
<accession>A0A8C3JNF4</accession>
<dbReference type="FunFam" id="3.10.250.10:FF:000002">
    <property type="entry name" value="Scavenger receptor cysteine-rich type 1 protein M130"/>
    <property type="match status" value="1"/>
</dbReference>
<dbReference type="InterPro" id="IPR001190">
    <property type="entry name" value="SRCR"/>
</dbReference>
<dbReference type="PRINTS" id="PR00258">
    <property type="entry name" value="SPERACTRCPTR"/>
</dbReference>
<dbReference type="GO" id="GO:0005886">
    <property type="term" value="C:plasma membrane"/>
    <property type="evidence" value="ECO:0007669"/>
    <property type="project" value="TreeGrafter"/>
</dbReference>
<evidence type="ECO:0000259" key="3">
    <source>
        <dbReference type="PROSITE" id="PS50287"/>
    </source>
</evidence>
<dbReference type="SUPFAM" id="SSF56487">
    <property type="entry name" value="SRCR-like"/>
    <property type="match status" value="3"/>
</dbReference>
<name>A0A8C3JNF4_9CHAR</name>
<dbReference type="PANTHER" id="PTHR47309">
    <property type="entry name" value="T-CELL SURFACE GLYCOPROTEIN CD5"/>
    <property type="match status" value="1"/>
</dbReference>
<dbReference type="SMART" id="SM00202">
    <property type="entry name" value="SR"/>
    <property type="match status" value="1"/>
</dbReference>
<proteinExistence type="predicted"/>
<dbReference type="PANTHER" id="PTHR47309:SF1">
    <property type="entry name" value="T-CELL SURFACE GLYCOPROTEIN CD5"/>
    <property type="match status" value="1"/>
</dbReference>
<dbReference type="InterPro" id="IPR003566">
    <property type="entry name" value="Tcell_CD5"/>
</dbReference>
<reference evidence="4" key="2">
    <citation type="submission" date="2025-09" db="UniProtKB">
        <authorList>
            <consortium name="Ensembl"/>
        </authorList>
    </citation>
    <scope>IDENTIFICATION</scope>
</reference>
<dbReference type="GO" id="GO:0031295">
    <property type="term" value="P:T cell costimulation"/>
    <property type="evidence" value="ECO:0007669"/>
    <property type="project" value="TreeGrafter"/>
</dbReference>
<dbReference type="PROSITE" id="PS50287">
    <property type="entry name" value="SRCR_2"/>
    <property type="match status" value="3"/>
</dbReference>
<sequence>MSPGGGWAQLFSFSRCSAQPVPPLSLLDTWWDQGRSVPPWGLVALGTLKGLLGPVCPPSPSPVGTGLVGGRSRCEGRVEVEEGGSWGTVCDDAWDMADGDVVCRQLGCGRAVKVHGEATFGRGNGSILRDEVGCQGHEDHLWDFWSCCRPTTQNPHPGPPSLQLVDGEFGCSGFVGLHKEGLWGAVGGSPGVSPPLAARICRHLHCGTAVDHRGYPQPGPGSRLPVRWEAVEPCEEKRPLPDCFNRTSTCPGSRCLPMDLNPLCFSPPTGSPPQRRLGGGPTPCEGDIEVFHDGRWRVLCDERGQRAQRGQQLCQELRCGNLSSSAELRDPPATGVTCKVPTLHLCSTTLGTCSRTRIVCKPPCWPSSSFILAVGPWGRGQWWPQHPVPGVPCCQELGFPRVNTPKTGRGCEPGVGDGESLAGSGENVLAGWRVLKGDTRPVPRPGLQATSRWHVGWHHREHLPGPAPLRRPLAHLWPPRLQEADEEK</sequence>
<dbReference type="Ensembl" id="ENSCPGT00000010989.1">
    <property type="protein sequence ID" value="ENSCPGP00000010010.1"/>
    <property type="gene ID" value="ENSCPGG00000007088.1"/>
</dbReference>
<comment type="caution">
    <text evidence="2">Lacks conserved residue(s) required for the propagation of feature annotation.</text>
</comment>
<protein>
    <recommendedName>
        <fullName evidence="3">SRCR domain-containing protein</fullName>
    </recommendedName>
</protein>
<reference evidence="4" key="1">
    <citation type="submission" date="2025-08" db="UniProtKB">
        <authorList>
            <consortium name="Ensembl"/>
        </authorList>
    </citation>
    <scope>IDENTIFICATION</scope>
</reference>
<keyword evidence="1" id="KW-1015">Disulfide bond</keyword>
<dbReference type="InterPro" id="IPR036772">
    <property type="entry name" value="SRCR-like_dom_sf"/>
</dbReference>
<feature type="domain" description="SRCR" evidence="3">
    <location>
        <begin position="275"/>
        <end position="361"/>
    </location>
</feature>
<evidence type="ECO:0000256" key="2">
    <source>
        <dbReference type="PROSITE-ProRule" id="PRU00196"/>
    </source>
</evidence>
<evidence type="ECO:0000313" key="5">
    <source>
        <dbReference type="Proteomes" id="UP000694419"/>
    </source>
</evidence>
<dbReference type="AlphaFoldDB" id="A0A8C3JNF4"/>
<feature type="domain" description="SRCR" evidence="3">
    <location>
        <begin position="65"/>
        <end position="172"/>
    </location>
</feature>
<organism evidence="4 5">
    <name type="scientific">Calidris pygmaea</name>
    <name type="common">Spoon-billed sandpiper</name>
    <dbReference type="NCBI Taxonomy" id="425635"/>
    <lineage>
        <taxon>Eukaryota</taxon>
        <taxon>Metazoa</taxon>
        <taxon>Chordata</taxon>
        <taxon>Craniata</taxon>
        <taxon>Vertebrata</taxon>
        <taxon>Euteleostomi</taxon>
        <taxon>Archelosauria</taxon>
        <taxon>Archosauria</taxon>
        <taxon>Dinosauria</taxon>
        <taxon>Saurischia</taxon>
        <taxon>Theropoda</taxon>
        <taxon>Coelurosauria</taxon>
        <taxon>Aves</taxon>
        <taxon>Neognathae</taxon>
        <taxon>Neoaves</taxon>
        <taxon>Charadriiformes</taxon>
        <taxon>Scolopacidae</taxon>
        <taxon>Calidris</taxon>
    </lineage>
</organism>
<dbReference type="Pfam" id="PF00530">
    <property type="entry name" value="SRCR"/>
    <property type="match status" value="2"/>
</dbReference>
<dbReference type="Proteomes" id="UP000694419">
    <property type="component" value="Unplaced"/>
</dbReference>
<evidence type="ECO:0000313" key="4">
    <source>
        <dbReference type="Ensembl" id="ENSCPGP00000010010.1"/>
    </source>
</evidence>